<protein>
    <submittedName>
        <fullName evidence="1">Uncharacterized protein</fullName>
    </submittedName>
</protein>
<reference evidence="1 2" key="1">
    <citation type="journal article" date="2016" name="PLoS Pathog.">
        <title>Biosynthesis of antibiotic leucinostatins in bio-control fungus Purpureocillium lilacinum and their inhibition on phytophthora revealed by genome mining.</title>
        <authorList>
            <person name="Wang G."/>
            <person name="Liu Z."/>
            <person name="Lin R."/>
            <person name="Li E."/>
            <person name="Mao Z."/>
            <person name="Ling J."/>
            <person name="Yang Y."/>
            <person name="Yin W.B."/>
            <person name="Xie B."/>
        </authorList>
    </citation>
    <scope>NUCLEOTIDE SEQUENCE [LARGE SCALE GENOMIC DNA]</scope>
    <source>
        <strain evidence="1">170</strain>
    </source>
</reference>
<dbReference type="GeneID" id="28851670"/>
<dbReference type="Proteomes" id="UP000078397">
    <property type="component" value="Unassembled WGS sequence"/>
</dbReference>
<comment type="caution">
    <text evidence="1">The sequence shown here is derived from an EMBL/GenBank/DDBJ whole genome shotgun (WGS) entry which is preliminary data.</text>
</comment>
<gene>
    <name evidence="1" type="ORF">VFPPC_09080</name>
</gene>
<dbReference type="KEGG" id="pchm:VFPPC_09080"/>
<dbReference type="RefSeq" id="XP_018140773.1">
    <property type="nucleotide sequence ID" value="XM_018287676.1"/>
</dbReference>
<accession>A0A179FDP6</accession>
<evidence type="ECO:0000313" key="2">
    <source>
        <dbReference type="Proteomes" id="UP000078397"/>
    </source>
</evidence>
<organism evidence="1 2">
    <name type="scientific">Pochonia chlamydosporia 170</name>
    <dbReference type="NCBI Taxonomy" id="1380566"/>
    <lineage>
        <taxon>Eukaryota</taxon>
        <taxon>Fungi</taxon>
        <taxon>Dikarya</taxon>
        <taxon>Ascomycota</taxon>
        <taxon>Pezizomycotina</taxon>
        <taxon>Sordariomycetes</taxon>
        <taxon>Hypocreomycetidae</taxon>
        <taxon>Hypocreales</taxon>
        <taxon>Clavicipitaceae</taxon>
        <taxon>Pochonia</taxon>
    </lineage>
</organism>
<dbReference type="OrthoDB" id="3204049at2759"/>
<dbReference type="AlphaFoldDB" id="A0A179FDP6"/>
<evidence type="ECO:0000313" key="1">
    <source>
        <dbReference type="EMBL" id="OAQ63193.1"/>
    </source>
</evidence>
<name>A0A179FDP6_METCM</name>
<keyword evidence="2" id="KW-1185">Reference proteome</keyword>
<proteinExistence type="predicted"/>
<sequence>MAHQAHNIPWQALTAHIKPVFRKYDGADRGESNFYLCYKSQQAKQLTYFVTSFAKNIESHTRCERKKYPETFLPPARDDLVLSDAVVKKLNPTVMRLRQHHLKGGKDRFTDRLIDQSIWKNSIESLCCHTDDAEEFACDCIIPHAERRAAAFFRSYTQNPCYQFFDFNAKAFYNLEILKLLLLYGEMDLILRMCAHPDVDYAMWHDRGLCYDTSSDLGWNRIYEYAIDAYLCFNICYCFPEIWEPASGRTTKEDYRNTLLYQRVLATCTSFGATSEVPVLPHRQFFGVSNDETYDERAHTSVQRGKRGYGMELWKEFLAAEKLGPDPVVESFTINYVCKVLMHKGLPSELVSTILGYVEPITKNKLQKPLNPFHPANGNQLRRYLTYCWQLIIRCNMMAQALGMDLSWEAVVSRRLTELLSRGDGKWCEYRVGCEDGDQWVFI</sequence>
<dbReference type="EMBL" id="LSBJ02000006">
    <property type="protein sequence ID" value="OAQ63193.1"/>
    <property type="molecule type" value="Genomic_DNA"/>
</dbReference>